<protein>
    <submittedName>
        <fullName evidence="1">Uncharacterized protein</fullName>
    </submittedName>
</protein>
<evidence type="ECO:0000313" key="2">
    <source>
        <dbReference type="Proteomes" id="UP000019335"/>
    </source>
</evidence>
<evidence type="ECO:0000313" key="1">
    <source>
        <dbReference type="EMBL" id="EWM29102.1"/>
    </source>
</evidence>
<dbReference type="AlphaFoldDB" id="W7TSC8"/>
<name>W7TSC8_9STRA</name>
<organism evidence="1 2">
    <name type="scientific">Nannochloropsis gaditana</name>
    <dbReference type="NCBI Taxonomy" id="72520"/>
    <lineage>
        <taxon>Eukaryota</taxon>
        <taxon>Sar</taxon>
        <taxon>Stramenopiles</taxon>
        <taxon>Ochrophyta</taxon>
        <taxon>Eustigmatophyceae</taxon>
        <taxon>Eustigmatales</taxon>
        <taxon>Monodopsidaceae</taxon>
        <taxon>Nannochloropsis</taxon>
    </lineage>
</organism>
<proteinExistence type="predicted"/>
<reference evidence="1 2" key="1">
    <citation type="journal article" date="2014" name="Mol. Plant">
        <title>Chromosome Scale Genome Assembly and Transcriptome Profiling of Nannochloropsis gaditana in Nitrogen Depletion.</title>
        <authorList>
            <person name="Corteggiani Carpinelli E."/>
            <person name="Telatin A."/>
            <person name="Vitulo N."/>
            <person name="Forcato C."/>
            <person name="D'Angelo M."/>
            <person name="Schiavon R."/>
            <person name="Vezzi A."/>
            <person name="Giacometti G.M."/>
            <person name="Morosinotto T."/>
            <person name="Valle G."/>
        </authorList>
    </citation>
    <scope>NUCLEOTIDE SEQUENCE [LARGE SCALE GENOMIC DNA]</scope>
    <source>
        <strain evidence="1 2">B-31</strain>
    </source>
</reference>
<accession>W7TSC8</accession>
<keyword evidence="2" id="KW-1185">Reference proteome</keyword>
<dbReference type="Proteomes" id="UP000019335">
    <property type="component" value="Chromosome 3"/>
</dbReference>
<gene>
    <name evidence="1" type="ORF">Naga_100024g47</name>
</gene>
<comment type="caution">
    <text evidence="1">The sequence shown here is derived from an EMBL/GenBank/DDBJ whole genome shotgun (WGS) entry which is preliminary data.</text>
</comment>
<sequence>MSYKSYEKVVVILLDTWNVCDLYWSDAGYIVSRRALKIDQRLMRWVLPTISRLVKAERAFGSIILDRLNMEWEVAQKGRKTEDKEK</sequence>
<dbReference type="EMBL" id="AZIL01000178">
    <property type="protein sequence ID" value="EWM29102.1"/>
    <property type="molecule type" value="Genomic_DNA"/>
</dbReference>